<keyword evidence="2" id="KW-1185">Reference proteome</keyword>
<name>A0A5N7MVM3_9HYPH</name>
<gene>
    <name evidence="1" type="ORF">FS320_35135</name>
</gene>
<dbReference type="InterPro" id="IPR049245">
    <property type="entry name" value="DUF6880"/>
</dbReference>
<dbReference type="AlphaFoldDB" id="A0A5N7MVM3"/>
<sequence>MASRKTLNAKNLEALGAERLAELLIEISRGNAAAQRRLRLELAGAASPADMAQEIRKRLTAIARSRSFVDWHQRKALVADLETQRQAIAQVAKVDAAEALDLLWRFMALANSIFNRCDDSSGSVIAVFQTACRDLGDIATAADAAPNVLAEQAYRALIENEYGQYDGLIGVLAPALGAAGLDHLKHLILKLSQEPRQKRRAEDRKVIGWGMGGPLYADELAERHRSSTVRMALEAIADAQGDVDAFIAQQSEKARGVASVAVEIAQRLLAAGRADEAWAAINAVDQDRPGWIPVEWEQTRLEVLEALGRADEAQAFRWTCFERSLNPEHLRSYLKRLPDFEDLEAEERAIAHARNHPSVHHALGFLVSWPALEHAAHLVLTRADELNGDFYEILAPAAAALEAKHPLAATVLRRALIDFALERNRTKRYQHAARHLEECENLADRIEDFGRFEAHEAYVRRLKAEHGRKSSFWSFVS</sequence>
<accession>A0A5N7MVM3</accession>
<dbReference type="Pfam" id="PF21810">
    <property type="entry name" value="DUF6880"/>
    <property type="match status" value="1"/>
</dbReference>
<dbReference type="Proteomes" id="UP000403266">
    <property type="component" value="Unassembled WGS sequence"/>
</dbReference>
<dbReference type="OrthoDB" id="7183688at2"/>
<comment type="caution">
    <text evidence="1">The sequence shown here is derived from an EMBL/GenBank/DDBJ whole genome shotgun (WGS) entry which is preliminary data.</text>
</comment>
<dbReference type="RefSeq" id="WP_152717001.1">
    <property type="nucleotide sequence ID" value="NZ_VOSJ01000343.1"/>
</dbReference>
<proteinExistence type="predicted"/>
<evidence type="ECO:0000313" key="1">
    <source>
        <dbReference type="EMBL" id="MPR30144.1"/>
    </source>
</evidence>
<evidence type="ECO:0000313" key="2">
    <source>
        <dbReference type="Proteomes" id="UP000403266"/>
    </source>
</evidence>
<organism evidence="1 2">
    <name type="scientific">Microvirga tunisiensis</name>
    <dbReference type="NCBI Taxonomy" id="2108360"/>
    <lineage>
        <taxon>Bacteria</taxon>
        <taxon>Pseudomonadati</taxon>
        <taxon>Pseudomonadota</taxon>
        <taxon>Alphaproteobacteria</taxon>
        <taxon>Hyphomicrobiales</taxon>
        <taxon>Methylobacteriaceae</taxon>
        <taxon>Microvirga</taxon>
    </lineage>
</organism>
<dbReference type="EMBL" id="VOSK01000316">
    <property type="protein sequence ID" value="MPR30144.1"/>
    <property type="molecule type" value="Genomic_DNA"/>
</dbReference>
<reference evidence="1 2" key="1">
    <citation type="journal article" date="2019" name="Syst. Appl. Microbiol.">
        <title>Microvirga tunisiensis sp. nov., a root nodule symbiotic bacterium isolated from Lupinus micranthus and L. luteus grown in Northern Tunisia.</title>
        <authorList>
            <person name="Msaddak A."/>
            <person name="Rejili M."/>
            <person name="Duran D."/>
            <person name="Mars M."/>
            <person name="Palacios J.M."/>
            <person name="Ruiz-Argueso T."/>
            <person name="Rey L."/>
            <person name="Imperial J."/>
        </authorList>
    </citation>
    <scope>NUCLEOTIDE SEQUENCE [LARGE SCALE GENOMIC DNA]</scope>
    <source>
        <strain evidence="1 2">Lmie10</strain>
    </source>
</reference>
<protein>
    <submittedName>
        <fullName evidence="1">Uncharacterized protein</fullName>
    </submittedName>
</protein>